<gene>
    <name evidence="1" type="ORF">IC614_02960</name>
</gene>
<dbReference type="Proteomes" id="UP000594873">
    <property type="component" value="Chromosome"/>
</dbReference>
<protein>
    <submittedName>
        <fullName evidence="1">Uncharacterized protein</fullName>
    </submittedName>
</protein>
<accession>A0A7T2GL79</accession>
<dbReference type="KEGG" id="sflv:IC614_02960"/>
<dbReference type="EMBL" id="CP065592">
    <property type="protein sequence ID" value="QPQ55578.1"/>
    <property type="molecule type" value="Genomic_DNA"/>
</dbReference>
<evidence type="ECO:0000313" key="1">
    <source>
        <dbReference type="EMBL" id="QPQ55578.1"/>
    </source>
</evidence>
<dbReference type="AlphaFoldDB" id="A0A7T2GL79"/>
<evidence type="ECO:0000313" key="2">
    <source>
        <dbReference type="Proteomes" id="UP000594873"/>
    </source>
</evidence>
<reference evidence="1 2" key="1">
    <citation type="submission" date="2020-11" db="EMBL/GenBank/DDBJ databases">
        <title>Genome seq and assembly of Sphingosinicella sp.</title>
        <authorList>
            <person name="Chhetri G."/>
        </authorList>
    </citation>
    <scope>NUCLEOTIDE SEQUENCE [LARGE SCALE GENOMIC DNA]</scope>
    <source>
        <strain evidence="1 2">UDD2</strain>
    </source>
</reference>
<organism evidence="1 2">
    <name type="scientific">Allosphingosinicella flava</name>
    <dbReference type="NCBI Taxonomy" id="2771430"/>
    <lineage>
        <taxon>Bacteria</taxon>
        <taxon>Pseudomonadati</taxon>
        <taxon>Pseudomonadota</taxon>
        <taxon>Alphaproteobacteria</taxon>
        <taxon>Sphingomonadales</taxon>
        <taxon>Sphingomonadaceae</taxon>
        <taxon>Allosphingosinicella</taxon>
    </lineage>
</organism>
<keyword evidence="2" id="KW-1185">Reference proteome</keyword>
<sequence>MTSPTIHGKRAVFSASAVLDAIASDLALIKTQDKLTFADIGAVLGRSEDQAAKYCDGSAAMDAVTFARGKREWGKRFTGSYDRLCEETGRANQLSDRSATNKILAAAFSLSLALEDDGEIDLEEVRQNRGALENARAAIDAQLAKLVRAA</sequence>
<name>A0A7T2GL79_9SPHN</name>
<proteinExistence type="predicted"/>
<dbReference type="RefSeq" id="WP_200972250.1">
    <property type="nucleotide sequence ID" value="NZ_CP065592.1"/>
</dbReference>